<proteinExistence type="predicted"/>
<gene>
    <name evidence="1" type="ORF">LX16_3957</name>
</gene>
<protein>
    <submittedName>
        <fullName evidence="1">Uncharacterized protein DUF2617</fullName>
    </submittedName>
</protein>
<comment type="caution">
    <text evidence="1">The sequence shown here is derived from an EMBL/GenBank/DDBJ whole genome shotgun (WGS) entry which is preliminary data.</text>
</comment>
<organism evidence="1 2">
    <name type="scientific">Stackebrandtia albiflava</name>
    <dbReference type="NCBI Taxonomy" id="406432"/>
    <lineage>
        <taxon>Bacteria</taxon>
        <taxon>Bacillati</taxon>
        <taxon>Actinomycetota</taxon>
        <taxon>Actinomycetes</taxon>
        <taxon>Glycomycetales</taxon>
        <taxon>Glycomycetaceae</taxon>
        <taxon>Stackebrandtia</taxon>
    </lineage>
</organism>
<dbReference type="EMBL" id="VLLL01000007">
    <property type="protein sequence ID" value="TWJ10538.1"/>
    <property type="molecule type" value="Genomic_DNA"/>
</dbReference>
<name>A0A562UYA0_9ACTN</name>
<dbReference type="Proteomes" id="UP000321617">
    <property type="component" value="Unassembled WGS sequence"/>
</dbReference>
<dbReference type="Pfam" id="PF10936">
    <property type="entry name" value="DUF2617"/>
    <property type="match status" value="1"/>
</dbReference>
<reference evidence="1 2" key="1">
    <citation type="journal article" date="2013" name="Stand. Genomic Sci.">
        <title>Genomic Encyclopedia of Type Strains, Phase I: The one thousand microbial genomes (KMG-I) project.</title>
        <authorList>
            <person name="Kyrpides N.C."/>
            <person name="Woyke T."/>
            <person name="Eisen J.A."/>
            <person name="Garrity G."/>
            <person name="Lilburn T.G."/>
            <person name="Beck B.J."/>
            <person name="Whitman W.B."/>
            <person name="Hugenholtz P."/>
            <person name="Klenk H.P."/>
        </authorList>
    </citation>
    <scope>NUCLEOTIDE SEQUENCE [LARGE SCALE GENOMIC DNA]</scope>
    <source>
        <strain evidence="1 2">DSM 45044</strain>
    </source>
</reference>
<dbReference type="RefSeq" id="WP_147141149.1">
    <property type="nucleotide sequence ID" value="NZ_BAABIJ010000003.1"/>
</dbReference>
<evidence type="ECO:0000313" key="1">
    <source>
        <dbReference type="EMBL" id="TWJ10538.1"/>
    </source>
</evidence>
<dbReference type="AlphaFoldDB" id="A0A562UYA0"/>
<evidence type="ECO:0000313" key="2">
    <source>
        <dbReference type="Proteomes" id="UP000321617"/>
    </source>
</evidence>
<keyword evidence="2" id="KW-1185">Reference proteome</keyword>
<sequence length="192" mass="21224">MIVPLAVPYTDSSVADLRFLSEAPPLPVLDAFTVEYPGLGASLTLRLLGASHQALLHTPGGRYAETLACLPDTGDPPPVRHREDLGDWDVRFRYRHRQLDPARFHRLAAALRRHAEGRPHTLLGRFPGHPDAMTCLSAHPARPGWATVHAYPETGDWVHTRTVVTGPGLPDPTTLPHEIHHELTGNTHEDIR</sequence>
<dbReference type="InterPro" id="IPR024486">
    <property type="entry name" value="DUF2617"/>
</dbReference>
<dbReference type="OrthoDB" id="4462506at2"/>
<accession>A0A562UYA0</accession>